<dbReference type="HOGENOM" id="CLU_3242194_0_0_1"/>
<gene>
    <name evidence="1" type="ORF">FOIG_05826</name>
</gene>
<evidence type="ECO:0000313" key="1">
    <source>
        <dbReference type="EMBL" id="EXM02841.1"/>
    </source>
</evidence>
<dbReference type="VEuPathDB" id="FungiDB:FOIG_05826"/>
<reference evidence="1" key="2">
    <citation type="submission" date="2012-05" db="EMBL/GenBank/DDBJ databases">
        <title>The Genome Annotation of Fusarium oxysporum II5.</title>
        <authorList>
            <consortium name="The Broad Institute Genomics Platform"/>
            <person name="Ma L.-J."/>
            <person name="Corby-Kistler H."/>
            <person name="Broz K."/>
            <person name="Gale L.R."/>
            <person name="Jonkers W."/>
            <person name="O'Donnell K."/>
            <person name="Ploetz R."/>
            <person name="Steinberg C."/>
            <person name="Schwartz D.C."/>
            <person name="VanEtten H."/>
            <person name="Zhou S."/>
            <person name="Young S.K."/>
            <person name="Zeng Q."/>
            <person name="Gargeya S."/>
            <person name="Fitzgerald M."/>
            <person name="Abouelleil A."/>
            <person name="Alvarado L."/>
            <person name="Chapman S.B."/>
            <person name="Gainer-Dewar J."/>
            <person name="Goldberg J."/>
            <person name="Griggs A."/>
            <person name="Gujja S."/>
            <person name="Hansen M."/>
            <person name="Howarth C."/>
            <person name="Imamovic A."/>
            <person name="Ireland A."/>
            <person name="Larimer J."/>
            <person name="McCowan C."/>
            <person name="Murphy C."/>
            <person name="Pearson M."/>
            <person name="Poon T.W."/>
            <person name="Priest M."/>
            <person name="Roberts A."/>
            <person name="Saif S."/>
            <person name="Shea T."/>
            <person name="Sykes S."/>
            <person name="Wortman J."/>
            <person name="Nusbaum C."/>
            <person name="Birren B."/>
        </authorList>
    </citation>
    <scope>NUCLEOTIDE SEQUENCE</scope>
    <source>
        <strain evidence="1">54006</strain>
    </source>
</reference>
<protein>
    <submittedName>
        <fullName evidence="1">Uncharacterized protein</fullName>
    </submittedName>
</protein>
<dbReference type="EMBL" id="JH658279">
    <property type="protein sequence ID" value="EXM02841.1"/>
    <property type="molecule type" value="Genomic_DNA"/>
</dbReference>
<reference evidence="1" key="1">
    <citation type="submission" date="2011-11" db="EMBL/GenBank/DDBJ databases">
        <title>The Genome Sequence of Fusarium oxysporum II5.</title>
        <authorList>
            <consortium name="The Broad Institute Genome Sequencing Platform"/>
            <person name="Ma L.-J."/>
            <person name="Gale L.R."/>
            <person name="Schwartz D.C."/>
            <person name="Zhou S."/>
            <person name="Corby-Kistler H."/>
            <person name="Young S.K."/>
            <person name="Zeng Q."/>
            <person name="Gargeya S."/>
            <person name="Fitzgerald M."/>
            <person name="Haas B."/>
            <person name="Abouelleil A."/>
            <person name="Alvarado L."/>
            <person name="Arachchi H.M."/>
            <person name="Berlin A."/>
            <person name="Brown A."/>
            <person name="Chapman S.B."/>
            <person name="Chen Z."/>
            <person name="Dunbar C."/>
            <person name="Freedman E."/>
            <person name="Gearin G."/>
            <person name="Goldberg J."/>
            <person name="Griggs A."/>
            <person name="Gujja S."/>
            <person name="Heiman D."/>
            <person name="Howarth C."/>
            <person name="Larson L."/>
            <person name="Lui A."/>
            <person name="MacDonald P.J.P."/>
            <person name="Montmayeur A."/>
            <person name="Murphy C."/>
            <person name="Neiman D."/>
            <person name="Pearson M."/>
            <person name="Priest M."/>
            <person name="Roberts A."/>
            <person name="Saif S."/>
            <person name="Shea T."/>
            <person name="Shenoy N."/>
            <person name="Sisk P."/>
            <person name="Stolte C."/>
            <person name="Sykes S."/>
            <person name="Wortman J."/>
            <person name="Nusbaum C."/>
            <person name="Birren B."/>
        </authorList>
    </citation>
    <scope>NUCLEOTIDE SEQUENCE [LARGE SCALE GENOMIC DNA]</scope>
    <source>
        <strain evidence="1">54006</strain>
    </source>
</reference>
<organism evidence="1">
    <name type="scientific">Fusarium odoratissimum (strain NRRL 54006)</name>
    <dbReference type="NCBI Taxonomy" id="1089451"/>
    <lineage>
        <taxon>Eukaryota</taxon>
        <taxon>Fungi</taxon>
        <taxon>Dikarya</taxon>
        <taxon>Ascomycota</taxon>
        <taxon>Pezizomycotina</taxon>
        <taxon>Sordariomycetes</taxon>
        <taxon>Hypocreomycetidae</taxon>
        <taxon>Hypocreales</taxon>
        <taxon>Nectriaceae</taxon>
        <taxon>Fusarium</taxon>
        <taxon>Fusarium oxysporum species complex</taxon>
        <taxon>Fusarium oxysporum f. sp. cubense (strain race 4)</taxon>
    </lineage>
</organism>
<dbReference type="RefSeq" id="XP_031064930.1">
    <property type="nucleotide sequence ID" value="XM_031204681.1"/>
</dbReference>
<accession>X0K2K1</accession>
<dbReference type="AlphaFoldDB" id="X0K2K1"/>
<proteinExistence type="predicted"/>
<name>X0K2K1_FUSO5</name>
<dbReference type="GeneID" id="42031001"/>
<sequence>MAKSTEILRQSLILIYENPQTVEQQTRELHKLPEAGNTVDTIV</sequence>
<dbReference type="Proteomes" id="UP000030685">
    <property type="component" value="Unassembled WGS sequence"/>
</dbReference>